<evidence type="ECO:0000256" key="2">
    <source>
        <dbReference type="SAM" id="SignalP"/>
    </source>
</evidence>
<feature type="chain" id="PRO_5047016547" description="Lipoprotein" evidence="2">
    <location>
        <begin position="21"/>
        <end position="373"/>
    </location>
</feature>
<protein>
    <recommendedName>
        <fullName evidence="5">Lipoprotein</fullName>
    </recommendedName>
</protein>
<dbReference type="PROSITE" id="PS51257">
    <property type="entry name" value="PROKAR_LIPOPROTEIN"/>
    <property type="match status" value="1"/>
</dbReference>
<keyword evidence="4" id="KW-1185">Reference proteome</keyword>
<accession>A0ABS7BX41</accession>
<dbReference type="RefSeq" id="WP_210046881.1">
    <property type="nucleotide sequence ID" value="NZ_JBHLVU010000020.1"/>
</dbReference>
<dbReference type="EMBL" id="JAHZIK010000051">
    <property type="protein sequence ID" value="MBW7453210.1"/>
    <property type="molecule type" value="Genomic_DNA"/>
</dbReference>
<evidence type="ECO:0000256" key="1">
    <source>
        <dbReference type="SAM" id="Coils"/>
    </source>
</evidence>
<organism evidence="3 4">
    <name type="scientific">Paenibacillus sepulcri</name>
    <dbReference type="NCBI Taxonomy" id="359917"/>
    <lineage>
        <taxon>Bacteria</taxon>
        <taxon>Bacillati</taxon>
        <taxon>Bacillota</taxon>
        <taxon>Bacilli</taxon>
        <taxon>Bacillales</taxon>
        <taxon>Paenibacillaceae</taxon>
        <taxon>Paenibacillus</taxon>
    </lineage>
</organism>
<gene>
    <name evidence="3" type="ORF">K0U00_04070</name>
</gene>
<comment type="caution">
    <text evidence="3">The sequence shown here is derived from an EMBL/GenBank/DDBJ whole genome shotgun (WGS) entry which is preliminary data.</text>
</comment>
<evidence type="ECO:0008006" key="5">
    <source>
        <dbReference type="Google" id="ProtNLM"/>
    </source>
</evidence>
<name>A0ABS7BX41_9BACL</name>
<keyword evidence="2" id="KW-0732">Signal</keyword>
<dbReference type="Proteomes" id="UP001519887">
    <property type="component" value="Unassembled WGS sequence"/>
</dbReference>
<reference evidence="3 4" key="1">
    <citation type="submission" date="2021-07" db="EMBL/GenBank/DDBJ databases">
        <title>Paenibacillus radiodurans sp. nov., isolated from the southeastern edge of Tengger Desert.</title>
        <authorList>
            <person name="Zhang G."/>
        </authorList>
    </citation>
    <scope>NUCLEOTIDE SEQUENCE [LARGE SCALE GENOMIC DNA]</scope>
    <source>
        <strain evidence="3 4">CCM 7311</strain>
    </source>
</reference>
<feature type="coiled-coil region" evidence="1">
    <location>
        <begin position="241"/>
        <end position="272"/>
    </location>
</feature>
<sequence length="373" mass="41047">MKRIKTGFIVLLAVMMVAVAGCSKGKPPKEAVTSALTNMQEAKSMSFKGTFGIDNVTLPDSAAMDNTNAAVASGVVNFLKGATINMNGVIQTDPQHAEFTLDMALGSEDMKFNMKIPIIVTDEKVWVKVPTIPGFPIPETIAGKFVEIDVKKLAEEQGGAAMPDAATIQKMSQDMMKTTLDNFDEKTYFSEPKAGDIKWLPEDYKADQFVRFSINPQNFETAITTVIEKVAPQIIDLILNNEAYMKTLQTSKEDLERAKAELEGKEEGEVKDAIAEVKKSLKVNEFTLTSGIKDDYLTYQDMTMNMDFIDEADTTKLAAHMFMTYADINKDVTFEYGIPTDAIPVEQLQELLVPQGLGDMSGIEELPDSTKGL</sequence>
<evidence type="ECO:0000313" key="4">
    <source>
        <dbReference type="Proteomes" id="UP001519887"/>
    </source>
</evidence>
<evidence type="ECO:0000313" key="3">
    <source>
        <dbReference type="EMBL" id="MBW7453210.1"/>
    </source>
</evidence>
<keyword evidence="1" id="KW-0175">Coiled coil</keyword>
<feature type="signal peptide" evidence="2">
    <location>
        <begin position="1"/>
        <end position="20"/>
    </location>
</feature>
<proteinExistence type="predicted"/>